<dbReference type="EMBL" id="JBHSEF010000023">
    <property type="protein sequence ID" value="MFC4355513.1"/>
    <property type="molecule type" value="Genomic_DNA"/>
</dbReference>
<reference evidence="9" key="1">
    <citation type="journal article" date="2019" name="Int. J. Syst. Evol. Microbiol.">
        <title>The Global Catalogue of Microorganisms (GCM) 10K type strain sequencing project: providing services to taxonomists for standard genome sequencing and annotation.</title>
        <authorList>
            <consortium name="The Broad Institute Genomics Platform"/>
            <consortium name="The Broad Institute Genome Sequencing Center for Infectious Disease"/>
            <person name="Wu L."/>
            <person name="Ma J."/>
        </authorList>
    </citation>
    <scope>NUCLEOTIDE SEQUENCE [LARGE SCALE GENOMIC DNA]</scope>
    <source>
        <strain evidence="9">CCUG 50353</strain>
    </source>
</reference>
<accession>A0ABV8UYK9</accession>
<dbReference type="PANTHER" id="PTHR34820:SF4">
    <property type="entry name" value="INNER MEMBRANE PROTEIN YEBZ"/>
    <property type="match status" value="1"/>
</dbReference>
<sequence length="278" mass="30927">MEWLVIIGQLVLSLGLAVLVGSFIVLAVPESKRPSLTIPPLVIAGSVIGVLVGTFIPVLQITFALMPRLSFTSALEMVLLSYRTGLAWSFTLLSSVFLLVLYALFGHRKERRYHVGYLALTVVMIGTIAWASHASSVALLRGFLGDFLHLLAAAVWVGVVFVIAWFSKDTSHWTEWLKWFSPVAFLSFVTLGISGLLLMDLMVPNYVAGLRTAYGQGLLIKHLLMIPLIFYIVVNSFFMKRWMEARNVNPIPWVRAESLILFAIFLATAYFSHQAPPN</sequence>
<evidence type="ECO:0000256" key="3">
    <source>
        <dbReference type="ARBA" id="ARBA00022692"/>
    </source>
</evidence>
<proteinExistence type="predicted"/>
<evidence type="ECO:0000256" key="6">
    <source>
        <dbReference type="SAM" id="Phobius"/>
    </source>
</evidence>
<feature type="transmembrane region" description="Helical" evidence="6">
    <location>
        <begin position="41"/>
        <end position="66"/>
    </location>
</feature>
<keyword evidence="9" id="KW-1185">Reference proteome</keyword>
<dbReference type="InterPro" id="IPR032694">
    <property type="entry name" value="CopC/D"/>
</dbReference>
<feature type="transmembrane region" description="Helical" evidence="6">
    <location>
        <begin position="147"/>
        <end position="167"/>
    </location>
</feature>
<dbReference type="Proteomes" id="UP001595733">
    <property type="component" value="Unassembled WGS sequence"/>
</dbReference>
<keyword evidence="2" id="KW-1003">Cell membrane</keyword>
<evidence type="ECO:0000256" key="5">
    <source>
        <dbReference type="ARBA" id="ARBA00023136"/>
    </source>
</evidence>
<evidence type="ECO:0000313" key="9">
    <source>
        <dbReference type="Proteomes" id="UP001595733"/>
    </source>
</evidence>
<keyword evidence="4 6" id="KW-1133">Transmembrane helix</keyword>
<protein>
    <submittedName>
        <fullName evidence="8">Copper resistance D family protein</fullName>
    </submittedName>
</protein>
<feature type="transmembrane region" description="Helical" evidence="6">
    <location>
        <begin position="179"/>
        <end position="199"/>
    </location>
</feature>
<comment type="caution">
    <text evidence="8">The sequence shown here is derived from an EMBL/GenBank/DDBJ whole genome shotgun (WGS) entry which is preliminary data.</text>
</comment>
<feature type="transmembrane region" description="Helical" evidence="6">
    <location>
        <begin position="219"/>
        <end position="239"/>
    </location>
</feature>
<keyword evidence="3 6" id="KW-0812">Transmembrane</keyword>
<evidence type="ECO:0000256" key="4">
    <source>
        <dbReference type="ARBA" id="ARBA00022989"/>
    </source>
</evidence>
<evidence type="ECO:0000256" key="2">
    <source>
        <dbReference type="ARBA" id="ARBA00022475"/>
    </source>
</evidence>
<gene>
    <name evidence="8" type="ORF">ACFO0S_10665</name>
</gene>
<name>A0ABV8UYK9_9BACL</name>
<evidence type="ECO:0000313" key="8">
    <source>
        <dbReference type="EMBL" id="MFC4355513.1"/>
    </source>
</evidence>
<feature type="transmembrane region" description="Helical" evidence="6">
    <location>
        <begin position="6"/>
        <end position="29"/>
    </location>
</feature>
<feature type="transmembrane region" description="Helical" evidence="6">
    <location>
        <begin position="251"/>
        <end position="271"/>
    </location>
</feature>
<feature type="transmembrane region" description="Helical" evidence="6">
    <location>
        <begin position="117"/>
        <end position="135"/>
    </location>
</feature>
<dbReference type="RefSeq" id="WP_378142014.1">
    <property type="nucleotide sequence ID" value="NZ_JBHSEF010000023.1"/>
</dbReference>
<evidence type="ECO:0000256" key="1">
    <source>
        <dbReference type="ARBA" id="ARBA00004651"/>
    </source>
</evidence>
<feature type="domain" description="Copper resistance protein D" evidence="7">
    <location>
        <begin position="176"/>
        <end position="269"/>
    </location>
</feature>
<dbReference type="InterPro" id="IPR008457">
    <property type="entry name" value="Cu-R_CopD_dom"/>
</dbReference>
<comment type="subcellular location">
    <subcellularLocation>
        <location evidence="1">Cell membrane</location>
        <topology evidence="1">Multi-pass membrane protein</topology>
    </subcellularLocation>
</comment>
<keyword evidence="5 6" id="KW-0472">Membrane</keyword>
<dbReference type="PANTHER" id="PTHR34820">
    <property type="entry name" value="INNER MEMBRANE PROTEIN YEBZ"/>
    <property type="match status" value="1"/>
</dbReference>
<feature type="transmembrane region" description="Helical" evidence="6">
    <location>
        <begin position="86"/>
        <end position="105"/>
    </location>
</feature>
<organism evidence="8 9">
    <name type="scientific">Chryseomicrobium palamuruense</name>
    <dbReference type="NCBI Taxonomy" id="682973"/>
    <lineage>
        <taxon>Bacteria</taxon>
        <taxon>Bacillati</taxon>
        <taxon>Bacillota</taxon>
        <taxon>Bacilli</taxon>
        <taxon>Bacillales</taxon>
        <taxon>Caryophanaceae</taxon>
        <taxon>Chryseomicrobium</taxon>
    </lineage>
</organism>
<evidence type="ECO:0000259" key="7">
    <source>
        <dbReference type="Pfam" id="PF05425"/>
    </source>
</evidence>
<dbReference type="Pfam" id="PF05425">
    <property type="entry name" value="CopD"/>
    <property type="match status" value="1"/>
</dbReference>